<dbReference type="PANTHER" id="PTHR43692:SF1">
    <property type="entry name" value="UDP-N-ACETYLMURAMOYLALANINE--D-GLUTAMATE LIGASE"/>
    <property type="match status" value="1"/>
</dbReference>
<keyword evidence="7 8" id="KW-0961">Cell wall biogenesis/degradation</keyword>
<dbReference type="SUPFAM" id="SSF51984">
    <property type="entry name" value="MurCD N-terminal domain"/>
    <property type="match status" value="1"/>
</dbReference>
<dbReference type="GO" id="GO:0005737">
    <property type="term" value="C:cytoplasm"/>
    <property type="evidence" value="ECO:0007669"/>
    <property type="project" value="UniProtKB-SubCell"/>
</dbReference>
<keyword evidence="6 7" id="KW-0067">ATP-binding</keyword>
<evidence type="ECO:0000256" key="7">
    <source>
        <dbReference type="HAMAP-Rule" id="MF_00639"/>
    </source>
</evidence>
<dbReference type="Pfam" id="PF02875">
    <property type="entry name" value="Mur_ligase_C"/>
    <property type="match status" value="1"/>
</dbReference>
<protein>
    <recommendedName>
        <fullName evidence="7 8">UDP-N-acetylmuramoylalanine--D-glutamate ligase</fullName>
        <ecNumber evidence="7 8">6.3.2.9</ecNumber>
    </recommendedName>
    <alternativeName>
        <fullName evidence="7">D-glutamic acid-adding enzyme</fullName>
    </alternativeName>
    <alternativeName>
        <fullName evidence="7">UDP-N-acetylmuramoyl-L-alanyl-D-glutamate synthetase</fullName>
    </alternativeName>
</protein>
<evidence type="ECO:0000256" key="3">
    <source>
        <dbReference type="ARBA" id="ARBA00022490"/>
    </source>
</evidence>
<keyword evidence="7 8" id="KW-0573">Peptidoglycan synthesis</keyword>
<keyword evidence="12" id="KW-1185">Reference proteome</keyword>
<feature type="domain" description="Mur ligase C-terminal" evidence="9">
    <location>
        <begin position="311"/>
        <end position="429"/>
    </location>
</feature>
<dbReference type="GO" id="GO:0071555">
    <property type="term" value="P:cell wall organization"/>
    <property type="evidence" value="ECO:0007669"/>
    <property type="project" value="UniProtKB-KW"/>
</dbReference>
<dbReference type="PANTHER" id="PTHR43692">
    <property type="entry name" value="UDP-N-ACETYLMURAMOYLALANINE--D-GLUTAMATE LIGASE"/>
    <property type="match status" value="1"/>
</dbReference>
<comment type="subcellular location">
    <subcellularLocation>
        <location evidence="1 7 8">Cytoplasm</location>
    </subcellularLocation>
</comment>
<dbReference type="GO" id="GO:0005524">
    <property type="term" value="F:ATP binding"/>
    <property type="evidence" value="ECO:0007669"/>
    <property type="project" value="UniProtKB-UniRule"/>
</dbReference>
<dbReference type="Gene3D" id="3.40.1190.10">
    <property type="entry name" value="Mur-like, catalytic domain"/>
    <property type="match status" value="1"/>
</dbReference>
<dbReference type="InterPro" id="IPR005762">
    <property type="entry name" value="MurD"/>
</dbReference>
<dbReference type="Gene3D" id="3.40.50.720">
    <property type="entry name" value="NAD(P)-binding Rossmann-like Domain"/>
    <property type="match status" value="1"/>
</dbReference>
<feature type="domain" description="Mur ligase central" evidence="10">
    <location>
        <begin position="117"/>
        <end position="288"/>
    </location>
</feature>
<organism evidence="11 12">
    <name type="scientific">Actinopolymorpha pittospori</name>
    <dbReference type="NCBI Taxonomy" id="648752"/>
    <lineage>
        <taxon>Bacteria</taxon>
        <taxon>Bacillati</taxon>
        <taxon>Actinomycetota</taxon>
        <taxon>Actinomycetes</taxon>
        <taxon>Propionibacteriales</taxon>
        <taxon>Actinopolymorphaceae</taxon>
        <taxon>Actinopolymorpha</taxon>
    </lineage>
</organism>
<name>A0A927RP26_9ACTN</name>
<keyword evidence="3 7" id="KW-0963">Cytoplasm</keyword>
<sequence>MRTDVPDLHGARVTVMGLGLFGAGVGVTKFLCRAGAHVTVTDLNDAERLRESVSELSGWPVEFQLGQHREEDFQSADLVVVSPAVPEDSPWLDFARELDTEMNLFAKLCPARTVYGITGSNGKTTTTTLVGEILRRGPRRVWVGGNLGVSLLEVIDEISPDDIVVLELSSFQLQHLDSIGWSPQVSVVLNITPNHLDRHGSAERYVEAKRAIVRHQGEHDLRILNADDPTVRTFAGARTRWFGHDALREGTRVLPERLEHGGRVLDVRGRRLPGVFNLHNMAAATAAVAEAFPGWTKAAEDVLVSFAGVEHRLELVAESGGVAYYDDSIATTPERTLAALDTLSGPIVLLLGGYDKGLSFAELGAKVRERCREVVLFGQTADALEEAIRPGGAGGADASVRRATSFEEAVAMARTAARPGDNVLLSPACASYGMFRNFTERGRRFKELVRAA</sequence>
<evidence type="ECO:0000256" key="5">
    <source>
        <dbReference type="ARBA" id="ARBA00022741"/>
    </source>
</evidence>
<dbReference type="InterPro" id="IPR004101">
    <property type="entry name" value="Mur_ligase_C"/>
</dbReference>
<evidence type="ECO:0000256" key="1">
    <source>
        <dbReference type="ARBA" id="ARBA00004496"/>
    </source>
</evidence>
<keyword evidence="5 7" id="KW-0547">Nucleotide-binding</keyword>
<dbReference type="Pfam" id="PF08245">
    <property type="entry name" value="Mur_ligase_M"/>
    <property type="match status" value="1"/>
</dbReference>
<dbReference type="EMBL" id="JADBEM010000001">
    <property type="protein sequence ID" value="MBE1610668.1"/>
    <property type="molecule type" value="Genomic_DNA"/>
</dbReference>
<dbReference type="RefSeq" id="WP_192754004.1">
    <property type="nucleotide sequence ID" value="NZ_BAABJL010000095.1"/>
</dbReference>
<feature type="binding site" evidence="7">
    <location>
        <begin position="119"/>
        <end position="125"/>
    </location>
    <ligand>
        <name>ATP</name>
        <dbReference type="ChEBI" id="CHEBI:30616"/>
    </ligand>
</feature>
<gene>
    <name evidence="7" type="primary">murD</name>
    <name evidence="11" type="ORF">HEB94_007516</name>
</gene>
<comment type="caution">
    <text evidence="11">The sequence shown here is derived from an EMBL/GenBank/DDBJ whole genome shotgun (WGS) entry which is preliminary data.</text>
</comment>
<comment type="catalytic activity">
    <reaction evidence="7 8">
        <text>UDP-N-acetyl-alpha-D-muramoyl-L-alanine + D-glutamate + ATP = UDP-N-acetyl-alpha-D-muramoyl-L-alanyl-D-glutamate + ADP + phosphate + H(+)</text>
        <dbReference type="Rhea" id="RHEA:16429"/>
        <dbReference type="ChEBI" id="CHEBI:15378"/>
        <dbReference type="ChEBI" id="CHEBI:29986"/>
        <dbReference type="ChEBI" id="CHEBI:30616"/>
        <dbReference type="ChEBI" id="CHEBI:43474"/>
        <dbReference type="ChEBI" id="CHEBI:83898"/>
        <dbReference type="ChEBI" id="CHEBI:83900"/>
        <dbReference type="ChEBI" id="CHEBI:456216"/>
        <dbReference type="EC" id="6.3.2.9"/>
    </reaction>
</comment>
<dbReference type="GO" id="GO:0008360">
    <property type="term" value="P:regulation of cell shape"/>
    <property type="evidence" value="ECO:0007669"/>
    <property type="project" value="UniProtKB-KW"/>
</dbReference>
<evidence type="ECO:0000256" key="2">
    <source>
        <dbReference type="ARBA" id="ARBA00004752"/>
    </source>
</evidence>
<evidence type="ECO:0000256" key="8">
    <source>
        <dbReference type="RuleBase" id="RU003664"/>
    </source>
</evidence>
<reference evidence="11" key="1">
    <citation type="submission" date="2020-10" db="EMBL/GenBank/DDBJ databases">
        <title>Sequencing the genomes of 1000 actinobacteria strains.</title>
        <authorList>
            <person name="Klenk H.-P."/>
        </authorList>
    </citation>
    <scope>NUCLEOTIDE SEQUENCE</scope>
    <source>
        <strain evidence="11">DSM 45354</strain>
    </source>
</reference>
<dbReference type="GO" id="GO:0008764">
    <property type="term" value="F:UDP-N-acetylmuramoylalanine-D-glutamate ligase activity"/>
    <property type="evidence" value="ECO:0007669"/>
    <property type="project" value="UniProtKB-UniRule"/>
</dbReference>
<dbReference type="InterPro" id="IPR036565">
    <property type="entry name" value="Mur-like_cat_sf"/>
</dbReference>
<dbReference type="Pfam" id="PF21799">
    <property type="entry name" value="MurD-like_N"/>
    <property type="match status" value="1"/>
</dbReference>
<dbReference type="SUPFAM" id="SSF53623">
    <property type="entry name" value="MurD-like peptide ligases, catalytic domain"/>
    <property type="match status" value="1"/>
</dbReference>
<comment type="pathway">
    <text evidence="2 7 8">Cell wall biogenesis; peptidoglycan biosynthesis.</text>
</comment>
<dbReference type="AlphaFoldDB" id="A0A927RP26"/>
<dbReference type="SUPFAM" id="SSF53244">
    <property type="entry name" value="MurD-like peptide ligases, peptide-binding domain"/>
    <property type="match status" value="1"/>
</dbReference>
<dbReference type="HAMAP" id="MF_00639">
    <property type="entry name" value="MurD"/>
    <property type="match status" value="1"/>
</dbReference>
<evidence type="ECO:0000256" key="6">
    <source>
        <dbReference type="ARBA" id="ARBA00022840"/>
    </source>
</evidence>
<evidence type="ECO:0000313" key="11">
    <source>
        <dbReference type="EMBL" id="MBE1610668.1"/>
    </source>
</evidence>
<evidence type="ECO:0000256" key="4">
    <source>
        <dbReference type="ARBA" id="ARBA00022598"/>
    </source>
</evidence>
<dbReference type="Proteomes" id="UP000638648">
    <property type="component" value="Unassembled WGS sequence"/>
</dbReference>
<proteinExistence type="inferred from homology"/>
<accession>A0A927RP26</accession>
<dbReference type="EC" id="6.3.2.9" evidence="7 8"/>
<keyword evidence="7 8" id="KW-0133">Cell shape</keyword>
<comment type="similarity">
    <text evidence="7">Belongs to the MurCDEF family.</text>
</comment>
<dbReference type="InterPro" id="IPR036615">
    <property type="entry name" value="Mur_ligase_C_dom_sf"/>
</dbReference>
<comment type="function">
    <text evidence="7 8">Cell wall formation. Catalyzes the addition of glutamate to the nucleotide precursor UDP-N-acetylmuramoyl-L-alanine (UMA).</text>
</comment>
<evidence type="ECO:0000313" key="12">
    <source>
        <dbReference type="Proteomes" id="UP000638648"/>
    </source>
</evidence>
<dbReference type="Gene3D" id="3.90.190.20">
    <property type="entry name" value="Mur ligase, C-terminal domain"/>
    <property type="match status" value="1"/>
</dbReference>
<keyword evidence="4 7" id="KW-0436">Ligase</keyword>
<keyword evidence="7 8" id="KW-0132">Cell division</keyword>
<dbReference type="GO" id="GO:0051301">
    <property type="term" value="P:cell division"/>
    <property type="evidence" value="ECO:0007669"/>
    <property type="project" value="UniProtKB-KW"/>
</dbReference>
<evidence type="ECO:0000259" key="9">
    <source>
        <dbReference type="Pfam" id="PF02875"/>
    </source>
</evidence>
<keyword evidence="7 8" id="KW-0131">Cell cycle</keyword>
<evidence type="ECO:0000259" key="10">
    <source>
        <dbReference type="Pfam" id="PF08245"/>
    </source>
</evidence>
<dbReference type="InterPro" id="IPR013221">
    <property type="entry name" value="Mur_ligase_cen"/>
</dbReference>
<dbReference type="NCBIfam" id="TIGR01087">
    <property type="entry name" value="murD"/>
    <property type="match status" value="1"/>
</dbReference>
<dbReference type="GO" id="GO:0009252">
    <property type="term" value="P:peptidoglycan biosynthetic process"/>
    <property type="evidence" value="ECO:0007669"/>
    <property type="project" value="UniProtKB-UniRule"/>
</dbReference>